<comment type="caution">
    <text evidence="2">The sequence shown here is derived from an EMBL/GenBank/DDBJ whole genome shotgun (WGS) entry which is preliminary data.</text>
</comment>
<dbReference type="PROSITE" id="PS50006">
    <property type="entry name" value="FHA_DOMAIN"/>
    <property type="match status" value="1"/>
</dbReference>
<accession>A0AAE3HJY2</accession>
<sequence>MLNKIFSRPLPTLELQVGEQQFHFLGIADFEFALGGRMAVPSNKIQRLVQCSMQELRAEARTIKEVEKRFVDILSRSIEDPKSINRSLRELDPLIFSQDHAWREIINGLNELGEEFDAYRRVALVKYMQYLAARQDIIKHLYSEKKRYQTNGNDKDVESELLKDTVILEGTMVAADAAEDNGDYERLPKGEAMNVQLTDGQEMDIMLSRHKCKLSNRGEGFEFTDDKGRSHRLGNSRMVIGRDSTSTVVLDPTWRDVSRKHLIIEPVDGTSLRFTDMSSHGTYINGAYLEQTAV</sequence>
<keyword evidence="3" id="KW-1185">Reference proteome</keyword>
<dbReference type="AlphaFoldDB" id="A0AAE3HJY2"/>
<reference evidence="2" key="1">
    <citation type="submission" date="2022-08" db="EMBL/GenBank/DDBJ databases">
        <title>Genomic Encyclopedia of Type Strains, Phase III (KMG-III): the genomes of soil and plant-associated and newly described type strains.</title>
        <authorList>
            <person name="Whitman W."/>
        </authorList>
    </citation>
    <scope>NUCLEOTIDE SEQUENCE</scope>
    <source>
        <strain evidence="2">HMT 1</strain>
    </source>
</reference>
<dbReference type="Proteomes" id="UP001204445">
    <property type="component" value="Unassembled WGS sequence"/>
</dbReference>
<dbReference type="InterPro" id="IPR008984">
    <property type="entry name" value="SMAD_FHA_dom_sf"/>
</dbReference>
<dbReference type="InterPro" id="IPR000253">
    <property type="entry name" value="FHA_dom"/>
</dbReference>
<evidence type="ECO:0000313" key="2">
    <source>
        <dbReference type="EMBL" id="MCS3903660.1"/>
    </source>
</evidence>
<organism evidence="2 3">
    <name type="scientific">Methylohalomonas lacus</name>
    <dbReference type="NCBI Taxonomy" id="398773"/>
    <lineage>
        <taxon>Bacteria</taxon>
        <taxon>Pseudomonadati</taxon>
        <taxon>Pseudomonadota</taxon>
        <taxon>Gammaproteobacteria</taxon>
        <taxon>Methylohalomonadales</taxon>
        <taxon>Methylohalomonadaceae</taxon>
        <taxon>Methylohalomonas</taxon>
    </lineage>
</organism>
<protein>
    <recommendedName>
        <fullName evidence="1">FHA domain-containing protein</fullName>
    </recommendedName>
</protein>
<dbReference type="RefSeq" id="WP_259055585.1">
    <property type="nucleotide sequence ID" value="NZ_JANUCT010000010.1"/>
</dbReference>
<dbReference type="SUPFAM" id="SSF49879">
    <property type="entry name" value="SMAD/FHA domain"/>
    <property type="match status" value="1"/>
</dbReference>
<dbReference type="EMBL" id="JANUCT010000010">
    <property type="protein sequence ID" value="MCS3903660.1"/>
    <property type="molecule type" value="Genomic_DNA"/>
</dbReference>
<dbReference type="CDD" id="cd00060">
    <property type="entry name" value="FHA"/>
    <property type="match status" value="1"/>
</dbReference>
<dbReference type="SMART" id="SM00240">
    <property type="entry name" value="FHA"/>
    <property type="match status" value="1"/>
</dbReference>
<name>A0AAE3HJY2_9GAMM</name>
<proteinExistence type="predicted"/>
<gene>
    <name evidence="2" type="ORF">J2T55_001689</name>
</gene>
<dbReference type="Pfam" id="PF00498">
    <property type="entry name" value="FHA"/>
    <property type="match status" value="1"/>
</dbReference>
<evidence type="ECO:0000313" key="3">
    <source>
        <dbReference type="Proteomes" id="UP001204445"/>
    </source>
</evidence>
<evidence type="ECO:0000259" key="1">
    <source>
        <dbReference type="PROSITE" id="PS50006"/>
    </source>
</evidence>
<dbReference type="Gene3D" id="2.60.200.20">
    <property type="match status" value="1"/>
</dbReference>
<feature type="domain" description="FHA" evidence="1">
    <location>
        <begin position="238"/>
        <end position="289"/>
    </location>
</feature>